<dbReference type="SUPFAM" id="SSF51197">
    <property type="entry name" value="Clavaminate synthase-like"/>
    <property type="match status" value="1"/>
</dbReference>
<gene>
    <name evidence="5" type="ORF">SAMEA1982600_02842</name>
</gene>
<dbReference type="Proteomes" id="UP000077037">
    <property type="component" value="Unassembled WGS sequence"/>
</dbReference>
<name>A0A157PN58_9BORD</name>
<dbReference type="AlphaFoldDB" id="A0A157PN58"/>
<feature type="domain" description="TauD/TfdA-like" evidence="4">
    <location>
        <begin position="56"/>
        <end position="307"/>
    </location>
</feature>
<organism evidence="5 6">
    <name type="scientific">Bordetella ansorpii</name>
    <dbReference type="NCBI Taxonomy" id="288768"/>
    <lineage>
        <taxon>Bacteria</taxon>
        <taxon>Pseudomonadati</taxon>
        <taxon>Pseudomonadota</taxon>
        <taxon>Betaproteobacteria</taxon>
        <taxon>Burkholderiales</taxon>
        <taxon>Alcaligenaceae</taxon>
        <taxon>Bordetella</taxon>
    </lineage>
</organism>
<keyword evidence="5" id="KW-0223">Dioxygenase</keyword>
<dbReference type="PANTHER" id="PTHR10696:SF56">
    <property type="entry name" value="TAUD_TFDA-LIKE DOMAIN-CONTAINING PROTEIN"/>
    <property type="match status" value="1"/>
</dbReference>
<accession>A0A157PN58</accession>
<dbReference type="Gene3D" id="3.60.130.10">
    <property type="entry name" value="Clavaminate synthase-like"/>
    <property type="match status" value="1"/>
</dbReference>
<protein>
    <submittedName>
        <fullName evidence="5">Taurine catabolism dioxygenase TauD, TfdA family</fullName>
    </submittedName>
</protein>
<dbReference type="RefSeq" id="WP_066413330.1">
    <property type="nucleotide sequence ID" value="NZ_FKBS01000014.1"/>
</dbReference>
<keyword evidence="3" id="KW-0045">Antibiotic biosynthesis</keyword>
<dbReference type="Pfam" id="PF02668">
    <property type="entry name" value="TauD"/>
    <property type="match status" value="1"/>
</dbReference>
<evidence type="ECO:0000259" key="4">
    <source>
        <dbReference type="Pfam" id="PF02668"/>
    </source>
</evidence>
<sequence>MHADIPAQPSPWLARDVENDRSWVLRLTADEIHGIDTALAHAKKTAKPLLDMTPGDFPLSEAARNKLASAVRATQTRWGFCLLKGFPVDRWSEEDTRLAYWGMGLHMGVARPQNRNSDILNDVRDAGGTYRDKGGRGYNTNASLDFHIDFGDVVALLCRRTAKSGGRSLIASSRAIHDEVVRTHPELRDTLLQPFHFSWQGAMGQHDAPYYQCSLAGTRDGHFAFRSNRKNIVAAQRDFSDVPRLSDAQVALLDLLDTLYPDPRFCYAMQLDAGDMQLLNNYVTIHSRTHFEDHELPDRKRHLLRLWLGIPACQPLPAGWGEPYKSTNANTVRGGLRGQAITSAFLDFEARMASHHGMDNHYYEASPR</sequence>
<proteinExistence type="predicted"/>
<reference evidence="5 6" key="1">
    <citation type="submission" date="2016-03" db="EMBL/GenBank/DDBJ databases">
        <authorList>
            <consortium name="Pathogen Informatics"/>
        </authorList>
    </citation>
    <scope>NUCLEOTIDE SEQUENCE [LARGE SCALE GENOMIC DNA]</scope>
    <source>
        <strain evidence="5 6">NCTC13364</strain>
    </source>
</reference>
<dbReference type="InterPro" id="IPR003819">
    <property type="entry name" value="TauD/TfdA-like"/>
</dbReference>
<dbReference type="InterPro" id="IPR050411">
    <property type="entry name" value="AlphaKG_dependent_hydroxylases"/>
</dbReference>
<comment type="cofactor">
    <cofactor evidence="1">
        <name>Fe(2+)</name>
        <dbReference type="ChEBI" id="CHEBI:29033"/>
    </cofactor>
</comment>
<evidence type="ECO:0000313" key="5">
    <source>
        <dbReference type="EMBL" id="SAI34750.1"/>
    </source>
</evidence>
<dbReference type="InterPro" id="IPR042098">
    <property type="entry name" value="TauD-like_sf"/>
</dbReference>
<evidence type="ECO:0000256" key="3">
    <source>
        <dbReference type="ARBA" id="ARBA00023194"/>
    </source>
</evidence>
<dbReference type="GO" id="GO:0016706">
    <property type="term" value="F:2-oxoglutarate-dependent dioxygenase activity"/>
    <property type="evidence" value="ECO:0007669"/>
    <property type="project" value="UniProtKB-ARBA"/>
</dbReference>
<keyword evidence="2" id="KW-0560">Oxidoreductase</keyword>
<dbReference type="EMBL" id="FKBS01000014">
    <property type="protein sequence ID" value="SAI34750.1"/>
    <property type="molecule type" value="Genomic_DNA"/>
</dbReference>
<dbReference type="PANTHER" id="PTHR10696">
    <property type="entry name" value="GAMMA-BUTYROBETAINE HYDROXYLASE-RELATED"/>
    <property type="match status" value="1"/>
</dbReference>
<dbReference type="GO" id="GO:0017000">
    <property type="term" value="P:antibiotic biosynthetic process"/>
    <property type="evidence" value="ECO:0007669"/>
    <property type="project" value="UniProtKB-KW"/>
</dbReference>
<evidence type="ECO:0000313" key="6">
    <source>
        <dbReference type="Proteomes" id="UP000077037"/>
    </source>
</evidence>
<evidence type="ECO:0000256" key="1">
    <source>
        <dbReference type="ARBA" id="ARBA00001954"/>
    </source>
</evidence>
<evidence type="ECO:0000256" key="2">
    <source>
        <dbReference type="ARBA" id="ARBA00023002"/>
    </source>
</evidence>
<dbReference type="OrthoDB" id="753054at2"/>